<dbReference type="Pfam" id="PF00970">
    <property type="entry name" value="FAD_binding_6"/>
    <property type="match status" value="1"/>
</dbReference>
<gene>
    <name evidence="5" type="ordered locus">Weevi_0320</name>
</gene>
<evidence type="ECO:0000256" key="2">
    <source>
        <dbReference type="SAM" id="Phobius"/>
    </source>
</evidence>
<dbReference type="InterPro" id="IPR017927">
    <property type="entry name" value="FAD-bd_FR_type"/>
</dbReference>
<dbReference type="GO" id="GO:0016491">
    <property type="term" value="F:oxidoreductase activity"/>
    <property type="evidence" value="ECO:0007669"/>
    <property type="project" value="InterPro"/>
</dbReference>
<dbReference type="eggNOG" id="COG0369">
    <property type="taxonomic scope" value="Bacteria"/>
</dbReference>
<dbReference type="STRING" id="865938.Weevi_0320"/>
<dbReference type="eggNOG" id="COG3182">
    <property type="taxonomic scope" value="Bacteria"/>
</dbReference>
<dbReference type="InterPro" id="IPR005625">
    <property type="entry name" value="PepSY-ass_TM"/>
</dbReference>
<dbReference type="InterPro" id="IPR017938">
    <property type="entry name" value="Riboflavin_synthase-like_b-brl"/>
</dbReference>
<keyword evidence="2" id="KW-0812">Transmembrane</keyword>
<dbReference type="SUPFAM" id="SSF63380">
    <property type="entry name" value="Riboflavin synthase domain-like"/>
    <property type="match status" value="1"/>
</dbReference>
<dbReference type="InterPro" id="IPR029039">
    <property type="entry name" value="Flavoprotein-like_sf"/>
</dbReference>
<keyword evidence="2" id="KW-1133">Transmembrane helix</keyword>
<organism evidence="5 6">
    <name type="scientific">Weeksella virosa (strain ATCC 43766 / DSM 16922 / JCM 21250 / CCUG 30538 / CDC 9751 / IAM 14551 / NBRC 16016 / NCTC 11634 / CL345/78)</name>
    <dbReference type="NCBI Taxonomy" id="865938"/>
    <lineage>
        <taxon>Bacteria</taxon>
        <taxon>Pseudomonadati</taxon>
        <taxon>Bacteroidota</taxon>
        <taxon>Flavobacteriia</taxon>
        <taxon>Flavobacteriales</taxon>
        <taxon>Weeksellaceae</taxon>
        <taxon>Weeksella</taxon>
    </lineage>
</organism>
<proteinExistence type="predicted"/>
<feature type="transmembrane region" description="Helical" evidence="2">
    <location>
        <begin position="130"/>
        <end position="151"/>
    </location>
</feature>
<dbReference type="PROSITE" id="PS50902">
    <property type="entry name" value="FLAVODOXIN_LIKE"/>
    <property type="match status" value="1"/>
</dbReference>
<dbReference type="SUPFAM" id="SSF52218">
    <property type="entry name" value="Flavoproteins"/>
    <property type="match status" value="1"/>
</dbReference>
<sequence length="732" mass="83709">MTLSIWRYAHLALAYLSAAFLLILSITGVILAFDAVQEKTPAYRVENFDSITLAEVIPTLRDKYFEVLTVEVNHNDFVTIQAMDEQGQTIEGYIDPTTGELLGEIKPKSAFIQWVTALHRSLFLKETGRAIVGVVSFLLFLITISGFVLILKRQKGLRNFFAKINKDFFSQYFHVVTGRWMLIPVMIIALTGTFIFMVRLDFMQQPPEEKTYDNIVDEINFKDIAEIAYFQETRLANVEKIEFPFIPDDPEEPFIINLKDRVVSVNQVNGEIMHESVLPYSAVFEKINIDLHTGRTNSIWAIILGLASLNILFFMYTGFVITYKRTRATIKNKWKVKDAEIVLLVGSENGSTLGFASQIHQQLLAEGKKSYLAEMNAYTVFPDAKHLVVFTSTYGVGDAPTNATKFIELVQRINQPSPIQFTIVGFGSKAYEKYCAYAEEVFTVLAQQTWATPITQLYTVNDRMANEFVLWAQDWSNKTTFNISTTPAVYNNKMPKLKQFKVLEKTAVSNSNSTFKIILKPLKKSKFESGDLLAIYPQNNHIERLYSIGKTEKNIQLLVKLYSDGLGSNYLYSFSQGSILNARILKNTSFHFPKSATKVVMIANGTGIAPFLGMIENNTKRIPIHLYAGFRFNNELITNYQSFAKHQISKKQLETMQFAFSREETKQYVMDLLEKDKEFFADLLKNNGFVMICGSLQMQKDVEKKLDEIVKFYNQKPIDYYQSKHQILTDCY</sequence>
<evidence type="ECO:0000313" key="5">
    <source>
        <dbReference type="EMBL" id="ADX67041.1"/>
    </source>
</evidence>
<dbReference type="GO" id="GO:0005829">
    <property type="term" value="C:cytosol"/>
    <property type="evidence" value="ECO:0007669"/>
    <property type="project" value="TreeGrafter"/>
</dbReference>
<feature type="transmembrane region" description="Helical" evidence="2">
    <location>
        <begin position="299"/>
        <end position="323"/>
    </location>
</feature>
<dbReference type="Pfam" id="PF00175">
    <property type="entry name" value="NAD_binding_1"/>
    <property type="match status" value="1"/>
</dbReference>
<evidence type="ECO:0000256" key="1">
    <source>
        <dbReference type="ARBA" id="ARBA00022630"/>
    </source>
</evidence>
<dbReference type="InterPro" id="IPR001709">
    <property type="entry name" value="Flavoprot_Pyr_Nucl_cyt_Rdtase"/>
</dbReference>
<dbReference type="InterPro" id="IPR008254">
    <property type="entry name" value="Flavodoxin/NO_synth"/>
</dbReference>
<evidence type="ECO:0000313" key="6">
    <source>
        <dbReference type="Proteomes" id="UP000008641"/>
    </source>
</evidence>
<dbReference type="SUPFAM" id="SSF52343">
    <property type="entry name" value="Ferredoxin reductase-like, C-terminal NADP-linked domain"/>
    <property type="match status" value="1"/>
</dbReference>
<dbReference type="Pfam" id="PF03929">
    <property type="entry name" value="PepSY_TM"/>
    <property type="match status" value="1"/>
</dbReference>
<dbReference type="KEGG" id="wvi:Weevi_0320"/>
<feature type="domain" description="Flavodoxin-like" evidence="3">
    <location>
        <begin position="341"/>
        <end position="480"/>
    </location>
</feature>
<evidence type="ECO:0000259" key="4">
    <source>
        <dbReference type="PROSITE" id="PS51384"/>
    </source>
</evidence>
<dbReference type="Gene3D" id="3.40.50.80">
    <property type="entry name" value="Nucleotide-binding domain of ferredoxin-NADP reductase (FNR) module"/>
    <property type="match status" value="1"/>
</dbReference>
<reference evidence="5 6" key="1">
    <citation type="journal article" date="2011" name="Stand. Genomic Sci.">
        <title>Complete genome sequence of Weeksella virosa type strain (9751).</title>
        <authorList>
            <person name="Lang E."/>
            <person name="Teshima H."/>
            <person name="Lucas S."/>
            <person name="Lapidus A."/>
            <person name="Hammon N."/>
            <person name="Deshpande S."/>
            <person name="Nolan M."/>
            <person name="Cheng J.F."/>
            <person name="Pitluck S."/>
            <person name="Liolios K."/>
            <person name="Pagani I."/>
            <person name="Mikhailova N."/>
            <person name="Ivanova N."/>
            <person name="Mavromatis K."/>
            <person name="Pati A."/>
            <person name="Tapia R."/>
            <person name="Han C."/>
            <person name="Goodwin L."/>
            <person name="Chen A."/>
            <person name="Palaniappan K."/>
            <person name="Land M."/>
            <person name="Hauser L."/>
            <person name="Chang Y.J."/>
            <person name="Jeffries C.D."/>
            <person name="Brambilla E.M."/>
            <person name="Kopitz M."/>
            <person name="Rohde M."/>
            <person name="Goker M."/>
            <person name="Tindall B.J."/>
            <person name="Detter J.C."/>
            <person name="Woyke T."/>
            <person name="Bristow J."/>
            <person name="Eisen J.A."/>
            <person name="Markowitz V."/>
            <person name="Hugenholtz P."/>
            <person name="Klenk H.P."/>
            <person name="Kyrpides N.C."/>
        </authorList>
    </citation>
    <scope>NUCLEOTIDE SEQUENCE [LARGE SCALE GENOMIC DNA]</scope>
    <source>
        <strain evidence="6">ATCC 43766 / DSM 16922 / JCM 21250 / NBRC 16016 / NCTC 11634 / CL345/78</strain>
    </source>
</reference>
<dbReference type="PRINTS" id="PR00371">
    <property type="entry name" value="FPNCR"/>
</dbReference>
<accession>F0NY50</accession>
<dbReference type="AlphaFoldDB" id="F0NY50"/>
<dbReference type="Gene3D" id="2.40.30.10">
    <property type="entry name" value="Translation factors"/>
    <property type="match status" value="1"/>
</dbReference>
<name>F0NY50_WEEVC</name>
<dbReference type="InterPro" id="IPR001433">
    <property type="entry name" value="OxRdtase_FAD/NAD-bd"/>
</dbReference>
<reference evidence="6" key="2">
    <citation type="journal article" date="2011" name="Stand. Genomic Sci.">
        <title>Complete genome sequence of Weeksella virosa type strain (9751T).</title>
        <authorList>
            <person name="Lang E."/>
            <person name="Teshima H."/>
            <person name="Lucas S."/>
            <person name="Lapidus A."/>
            <person name="Hammon N."/>
            <person name="Deshpande S."/>
            <person name="Nolan M."/>
            <person name="Cheng J."/>
            <person name="Pitluck S."/>
            <person name="Liolios K."/>
            <person name="Pagani I."/>
            <person name="Mikhailova N."/>
            <person name="Ivanova N."/>
            <person name="Mavromatis K."/>
            <person name="Pati A."/>
            <person name="Tapia R."/>
            <person name="Han C."/>
            <person name="Goodwin L."/>
            <person name="Chen A."/>
            <person name="Palaniappan K."/>
            <person name="Land M."/>
            <person name="Hauser L."/>
            <person name="Chang Y."/>
            <person name="Jeffries C."/>
            <person name="Brambilla E."/>
            <person name="Kopitz M."/>
            <person name="Rohde M."/>
            <person name="Goker M."/>
            <person name="Tindall B."/>
            <person name="Detter J."/>
            <person name="Woyke T."/>
            <person name="Bristow J."/>
            <person name="Eisen J."/>
            <person name="Markowitz V."/>
            <person name="Hugenholtz P."/>
            <person name="Klenk H."/>
            <person name="Kyrpides N."/>
        </authorList>
    </citation>
    <scope>NUCLEOTIDE SEQUENCE [LARGE SCALE GENOMIC DNA]</scope>
    <source>
        <strain evidence="6">ATCC 43766 / DSM 16922 / JCM 21250 / NBRC 16016 / NCTC 11634 / CL345/78</strain>
    </source>
</reference>
<dbReference type="Proteomes" id="UP000008641">
    <property type="component" value="Chromosome"/>
</dbReference>
<feature type="transmembrane region" description="Helical" evidence="2">
    <location>
        <begin position="12"/>
        <end position="33"/>
    </location>
</feature>
<dbReference type="OrthoDB" id="9789468at2"/>
<dbReference type="InterPro" id="IPR008333">
    <property type="entry name" value="Cbr1-like_FAD-bd_dom"/>
</dbReference>
<dbReference type="Gene3D" id="3.40.50.360">
    <property type="match status" value="1"/>
</dbReference>
<feature type="transmembrane region" description="Helical" evidence="2">
    <location>
        <begin position="172"/>
        <end position="198"/>
    </location>
</feature>
<dbReference type="InterPro" id="IPR039261">
    <property type="entry name" value="FNR_nucleotide-bd"/>
</dbReference>
<feature type="domain" description="FAD-binding FR-type" evidence="4">
    <location>
        <begin position="495"/>
        <end position="593"/>
    </location>
</feature>
<dbReference type="GO" id="GO:0010181">
    <property type="term" value="F:FMN binding"/>
    <property type="evidence" value="ECO:0007669"/>
    <property type="project" value="InterPro"/>
</dbReference>
<evidence type="ECO:0000259" key="3">
    <source>
        <dbReference type="PROSITE" id="PS50902"/>
    </source>
</evidence>
<dbReference type="RefSeq" id="WP_013597433.1">
    <property type="nucleotide sequence ID" value="NC_015144.1"/>
</dbReference>
<dbReference type="EMBL" id="CP002455">
    <property type="protein sequence ID" value="ADX67041.1"/>
    <property type="molecule type" value="Genomic_DNA"/>
</dbReference>
<keyword evidence="6" id="KW-1185">Reference proteome</keyword>
<dbReference type="PROSITE" id="PS51384">
    <property type="entry name" value="FAD_FR"/>
    <property type="match status" value="1"/>
</dbReference>
<keyword evidence="2" id="KW-0472">Membrane</keyword>
<dbReference type="PANTHER" id="PTHR19384">
    <property type="entry name" value="NITRIC OXIDE SYNTHASE-RELATED"/>
    <property type="match status" value="1"/>
</dbReference>
<dbReference type="Pfam" id="PF00258">
    <property type="entry name" value="Flavodoxin_1"/>
    <property type="match status" value="1"/>
</dbReference>
<dbReference type="GO" id="GO:0050660">
    <property type="term" value="F:flavin adenine dinucleotide binding"/>
    <property type="evidence" value="ECO:0007669"/>
    <property type="project" value="TreeGrafter"/>
</dbReference>
<dbReference type="HOGENOM" id="CLU_001570_17_4_10"/>
<protein>
    <submittedName>
        <fullName evidence="5">Flavodoxin/nitric oxide synthase</fullName>
    </submittedName>
</protein>
<keyword evidence="1" id="KW-0285">Flavoprotein</keyword>